<proteinExistence type="predicted"/>
<evidence type="ECO:0000313" key="3">
    <source>
        <dbReference type="EMBL" id="MBK4738249.1"/>
    </source>
</evidence>
<dbReference type="Proteomes" id="UP000622890">
    <property type="component" value="Unassembled WGS sequence"/>
</dbReference>
<comment type="caution">
    <text evidence="3">The sequence shown here is derived from an EMBL/GenBank/DDBJ whole genome shotgun (WGS) entry which is preliminary data.</text>
</comment>
<keyword evidence="1" id="KW-0175">Coiled coil</keyword>
<evidence type="ECO:0000313" key="4">
    <source>
        <dbReference type="Proteomes" id="UP000622890"/>
    </source>
</evidence>
<dbReference type="EMBL" id="JAEPBG010000018">
    <property type="protein sequence ID" value="MBK4738249.1"/>
    <property type="molecule type" value="Genomic_DNA"/>
</dbReference>
<name>A0A934WA77_9BURK</name>
<feature type="coiled-coil region" evidence="1">
    <location>
        <begin position="162"/>
        <end position="189"/>
    </location>
</feature>
<evidence type="ECO:0000256" key="2">
    <source>
        <dbReference type="SAM" id="MobiDB-lite"/>
    </source>
</evidence>
<keyword evidence="4" id="KW-1185">Reference proteome</keyword>
<feature type="region of interest" description="Disordered" evidence="2">
    <location>
        <begin position="1"/>
        <end position="61"/>
    </location>
</feature>
<reference evidence="3" key="1">
    <citation type="submission" date="2021-01" db="EMBL/GenBank/DDBJ databases">
        <title>Genome sequence of strain Noviherbaspirillum sp. DKR-6.</title>
        <authorList>
            <person name="Chaudhary D.K."/>
        </authorList>
    </citation>
    <scope>NUCLEOTIDE SEQUENCE</scope>
    <source>
        <strain evidence="3">DKR-6</strain>
    </source>
</reference>
<evidence type="ECO:0000256" key="1">
    <source>
        <dbReference type="SAM" id="Coils"/>
    </source>
</evidence>
<dbReference type="AlphaFoldDB" id="A0A934WA77"/>
<accession>A0A934WA77</accession>
<protein>
    <submittedName>
        <fullName evidence="3">Uncharacterized protein</fullName>
    </submittedName>
</protein>
<gene>
    <name evidence="3" type="ORF">JJB74_26805</name>
</gene>
<feature type="compositionally biased region" description="Basic and acidic residues" evidence="2">
    <location>
        <begin position="31"/>
        <end position="42"/>
    </location>
</feature>
<sequence length="618" mass="67661">MDASPVGSPVKRRHGASPDGYASRANADSSTETRKRGADETNGKTSPYHKAKFKTPSRTPLIDMERADPSMHAPFAEGMRDPLSIKRLKKLKTVFHFGNEQASKELARTTQELDTLSERLLHLEQELKRKAPKSMSSKGTREFLLEDVDDDPLEVTALKKAIATLGDEIETTQAKLESIQARLDRHAEMSDPAILLDSVHTNETMAKWHAFVQAWNAEQDYYLKPGEAGRVTKHLWTLASGLGGYWLCFGPGTVVGTLYGPAAGAALTALTGAPLAGYAAELLLGPLVSTISWTVCEPLLAMIRATSWGNTTLESYNEYERLRARAWREAIDGTSALECNRKFEWPDAASGKTLRLNAAEYLERKGTSLSALYVAKMGDSDIPYGIYAISNSIRNCMPDMLGESTLYQSLGYNLGSRLLAGTVAGPLTAEAIQLTRAWRGTGKETVTMSRATWHLLAGYLESLRNNCDDRISKEKEPMRKERLQQVRDAVLAMLYKARQKSGGFSSISYELETLWQKKREAVGVDVEAPGKRLNTIATAIGKFTSQVPGALAAGLAKPFIASGALAWRTAASIAAPSAQIYAGFIFRREAEFGARVAFGALAGLRNRILRCCPSEEEQ</sequence>
<feature type="coiled-coil region" evidence="1">
    <location>
        <begin position="99"/>
        <end position="126"/>
    </location>
</feature>
<dbReference type="RefSeq" id="WP_200597293.1">
    <property type="nucleotide sequence ID" value="NZ_JAEPBG010000018.1"/>
</dbReference>
<organism evidence="3 4">
    <name type="scientific">Noviherbaspirillum pedocola</name>
    <dbReference type="NCBI Taxonomy" id="2801341"/>
    <lineage>
        <taxon>Bacteria</taxon>
        <taxon>Pseudomonadati</taxon>
        <taxon>Pseudomonadota</taxon>
        <taxon>Betaproteobacteria</taxon>
        <taxon>Burkholderiales</taxon>
        <taxon>Oxalobacteraceae</taxon>
        <taxon>Noviherbaspirillum</taxon>
    </lineage>
</organism>